<feature type="domain" description="Glutamyl/glutaminyl-tRNA synthetase class Ib catalytic" evidence="8">
    <location>
        <begin position="3"/>
        <end position="287"/>
    </location>
</feature>
<dbReference type="GO" id="GO:0006424">
    <property type="term" value="P:glutamyl-tRNA aminoacylation"/>
    <property type="evidence" value="ECO:0007669"/>
    <property type="project" value="TreeGrafter"/>
</dbReference>
<keyword evidence="6 7" id="KW-0030">Aminoacyl-tRNA synthetase</keyword>
<keyword evidence="1 7" id="KW-0436">Ligase</keyword>
<dbReference type="InterPro" id="IPR020058">
    <property type="entry name" value="Glu/Gln-tRNA-synth_Ib_cat-dom"/>
</dbReference>
<dbReference type="InterPro" id="IPR014729">
    <property type="entry name" value="Rossmann-like_a/b/a_fold"/>
</dbReference>
<keyword evidence="3 7" id="KW-0547">Nucleotide-binding</keyword>
<evidence type="ECO:0000313" key="9">
    <source>
        <dbReference type="EMBL" id="RYQ09009.1"/>
    </source>
</evidence>
<keyword evidence="4" id="KW-0862">Zinc</keyword>
<dbReference type="InterPro" id="IPR000924">
    <property type="entry name" value="Glu/Gln-tRNA-synth"/>
</dbReference>
<dbReference type="PANTHER" id="PTHR43311:SF1">
    <property type="entry name" value="GLUTAMYL-Q TRNA(ASP) SYNTHETASE"/>
    <property type="match status" value="1"/>
</dbReference>
<dbReference type="GO" id="GO:0005524">
    <property type="term" value="F:ATP binding"/>
    <property type="evidence" value="ECO:0007669"/>
    <property type="project" value="UniProtKB-KW"/>
</dbReference>
<dbReference type="Proteomes" id="UP000292568">
    <property type="component" value="Unassembled WGS sequence"/>
</dbReference>
<dbReference type="PROSITE" id="PS00178">
    <property type="entry name" value="AA_TRNA_LIGASE_I"/>
    <property type="match status" value="1"/>
</dbReference>
<organism evidence="9 10">
    <name type="scientific">Bifidobacterium pseudolongum subsp. globosum</name>
    <dbReference type="NCBI Taxonomy" id="1690"/>
    <lineage>
        <taxon>Bacteria</taxon>
        <taxon>Bacillati</taxon>
        <taxon>Actinomycetota</taxon>
        <taxon>Actinomycetes</taxon>
        <taxon>Bifidobacteriales</taxon>
        <taxon>Bifidobacteriaceae</taxon>
        <taxon>Bifidobacterium</taxon>
    </lineage>
</organism>
<evidence type="ECO:0000256" key="6">
    <source>
        <dbReference type="ARBA" id="ARBA00023146"/>
    </source>
</evidence>
<keyword evidence="5 7" id="KW-0067">ATP-binding</keyword>
<dbReference type="PANTHER" id="PTHR43311">
    <property type="entry name" value="GLUTAMATE--TRNA LIGASE"/>
    <property type="match status" value="1"/>
</dbReference>
<dbReference type="NCBIfam" id="NF004315">
    <property type="entry name" value="PRK05710.1-4"/>
    <property type="match status" value="1"/>
</dbReference>
<dbReference type="PRINTS" id="PR00987">
    <property type="entry name" value="TRNASYNTHGLU"/>
</dbReference>
<dbReference type="InterPro" id="IPR001412">
    <property type="entry name" value="aa-tRNA-synth_I_CS"/>
</dbReference>
<comment type="similarity">
    <text evidence="7">Belongs to the class-I aminoacyl-tRNA synthetase family.</text>
</comment>
<proteinExistence type="inferred from homology"/>
<dbReference type="SUPFAM" id="SSF52374">
    <property type="entry name" value="Nucleotidylyl transferase"/>
    <property type="match status" value="1"/>
</dbReference>
<dbReference type="GO" id="GO:0005829">
    <property type="term" value="C:cytosol"/>
    <property type="evidence" value="ECO:0007669"/>
    <property type="project" value="TreeGrafter"/>
</dbReference>
<dbReference type="RefSeq" id="WP_129898024.1">
    <property type="nucleotide sequence ID" value="NZ_RYUH01000014.1"/>
</dbReference>
<keyword evidence="7" id="KW-0648">Protein biosynthesis</keyword>
<gene>
    <name evidence="9" type="ORF">PG2093B_1563</name>
</gene>
<comment type="caution">
    <text evidence="9">The sequence shown here is derived from an EMBL/GenBank/DDBJ whole genome shotgun (WGS) entry which is preliminary data.</text>
</comment>
<dbReference type="EMBL" id="RYUH01000014">
    <property type="protein sequence ID" value="RYQ09009.1"/>
    <property type="molecule type" value="Genomic_DNA"/>
</dbReference>
<evidence type="ECO:0000256" key="5">
    <source>
        <dbReference type="ARBA" id="ARBA00022840"/>
    </source>
</evidence>
<dbReference type="AlphaFoldDB" id="A0A4Q4ZZ94"/>
<accession>A0A4Q4ZZ94</accession>
<reference evidence="9 10" key="1">
    <citation type="submission" date="2018-12" db="EMBL/GenBank/DDBJ databases">
        <title>Unveiling genomic diversity among members of the Bifidobacterium pseudolongum species, a widely distributed gut commensal of the animal kingdom.</title>
        <authorList>
            <person name="Lugli G.A."/>
            <person name="Duranti S."/>
            <person name="Albert K."/>
            <person name="Mancabelli L."/>
            <person name="Napoli S."/>
            <person name="Viappiani A."/>
            <person name="Anzalone R."/>
            <person name="Longhi G."/>
            <person name="Milani C."/>
            <person name="Turroni F."/>
            <person name="Alessandri G."/>
            <person name="Sela D.A."/>
            <person name="Van Sinderen D."/>
            <person name="Ventura M."/>
        </authorList>
    </citation>
    <scope>NUCLEOTIDE SEQUENCE [LARGE SCALE GENOMIC DNA]</scope>
    <source>
        <strain evidence="9 10">2093B</strain>
    </source>
</reference>
<evidence type="ECO:0000313" key="10">
    <source>
        <dbReference type="Proteomes" id="UP000292568"/>
    </source>
</evidence>
<keyword evidence="2" id="KW-0479">Metal-binding</keyword>
<evidence type="ECO:0000256" key="4">
    <source>
        <dbReference type="ARBA" id="ARBA00022833"/>
    </source>
</evidence>
<evidence type="ECO:0000256" key="1">
    <source>
        <dbReference type="ARBA" id="ARBA00022598"/>
    </source>
</evidence>
<sequence>MTGRFAPTPSGRMHMGNAYAMLAAWLSARARHEPILLRIEDIDAPRAIPDADRWIMDDLAWLGLDWDGEPVYQSQRLDLYEGAFRLLRDADPSPLYPCFCSRAEIRAASAPQEGDRFIIYPGTCRRLLAHDPHEVRRRLDAGVRHSWRFAVPPAGTPQSQILFDDRVFGAQNFDLGAELGDVVLRRSDGLFSYQLVVTVDDLLMGVTDIVRGRDLLRSTALQIAVREQLLALGVGGADSPAAVPEYAHLPLLDNAAGVRLAKRTRSLDLGVLRAQGVKPQQVVGYCAWALGLVPQPRAMSTREALAAFSWRRVRAHAADVRVPDDLPARLLCL</sequence>
<dbReference type="Gene3D" id="3.40.50.620">
    <property type="entry name" value="HUPs"/>
    <property type="match status" value="1"/>
</dbReference>
<name>A0A4Q4ZZ94_9BIFI</name>
<evidence type="ECO:0000256" key="2">
    <source>
        <dbReference type="ARBA" id="ARBA00022723"/>
    </source>
</evidence>
<protein>
    <submittedName>
        <fullName evidence="9">Glutamyl-Q tRNA(Asp) ligase</fullName>
    </submittedName>
</protein>
<dbReference type="InterPro" id="IPR049940">
    <property type="entry name" value="GluQ/Sye"/>
</dbReference>
<evidence type="ECO:0000259" key="8">
    <source>
        <dbReference type="Pfam" id="PF00749"/>
    </source>
</evidence>
<evidence type="ECO:0000256" key="7">
    <source>
        <dbReference type="RuleBase" id="RU363037"/>
    </source>
</evidence>
<evidence type="ECO:0000256" key="3">
    <source>
        <dbReference type="ARBA" id="ARBA00022741"/>
    </source>
</evidence>
<dbReference type="GO" id="GO:0004818">
    <property type="term" value="F:glutamate-tRNA ligase activity"/>
    <property type="evidence" value="ECO:0007669"/>
    <property type="project" value="TreeGrafter"/>
</dbReference>
<dbReference type="Pfam" id="PF00749">
    <property type="entry name" value="tRNA-synt_1c"/>
    <property type="match status" value="1"/>
</dbReference>